<sequence length="213" mass="24322">MRKAVIGINWVYHLASDIGGMGLLHESNNFVSYRNNHLVTTNIVQASIEAGIDRFFYASSACTYSREKQLNQDEENDVWYLNNGSSPQGLYVNEHGYYEIELKNSDNQFQSFLYIKDCIDAIVNLMESDYSKPLNIGSDNTLSIRELAYIAFETIGIKTREQVKLITDDTKSVGIHSDTLINQVLGWTPEVSMEKTAMWIKNEIEKELNKCEN</sequence>
<dbReference type="PANTHER" id="PTHR43078:SF6">
    <property type="entry name" value="UDP-GLUCURONIC ACID DECARBOXYLASE 1"/>
    <property type="match status" value="1"/>
</dbReference>
<dbReference type="InterPro" id="IPR036291">
    <property type="entry name" value="NAD(P)-bd_dom_sf"/>
</dbReference>
<keyword evidence="3" id="KW-0520">NAD</keyword>
<keyword evidence="2" id="KW-0210">Decarboxylase</keyword>
<keyword evidence="4" id="KW-0456">Lyase</keyword>
<dbReference type="InterPro" id="IPR001509">
    <property type="entry name" value="Epimerase_deHydtase"/>
</dbReference>
<dbReference type="GO" id="GO:0070403">
    <property type="term" value="F:NAD+ binding"/>
    <property type="evidence" value="ECO:0007669"/>
    <property type="project" value="InterPro"/>
</dbReference>
<dbReference type="EMBL" id="CAJVPZ010018913">
    <property type="protein sequence ID" value="CAG8691128.1"/>
    <property type="molecule type" value="Genomic_DNA"/>
</dbReference>
<comment type="caution">
    <text evidence="6">The sequence shown here is derived from an EMBL/GenBank/DDBJ whole genome shotgun (WGS) entry which is preliminary data.</text>
</comment>
<evidence type="ECO:0000256" key="1">
    <source>
        <dbReference type="ARBA" id="ARBA00001911"/>
    </source>
</evidence>
<gene>
    <name evidence="6" type="ORF">RFULGI_LOCUS10007</name>
</gene>
<dbReference type="GO" id="GO:0042732">
    <property type="term" value="P:D-xylose metabolic process"/>
    <property type="evidence" value="ECO:0007669"/>
    <property type="project" value="InterPro"/>
</dbReference>
<dbReference type="GO" id="GO:0005737">
    <property type="term" value="C:cytoplasm"/>
    <property type="evidence" value="ECO:0007669"/>
    <property type="project" value="TreeGrafter"/>
</dbReference>
<dbReference type="Gene3D" id="3.40.50.720">
    <property type="entry name" value="NAD(P)-binding Rossmann-like Domain"/>
    <property type="match status" value="2"/>
</dbReference>
<protein>
    <submittedName>
        <fullName evidence="6">19249_t:CDS:1</fullName>
    </submittedName>
</protein>
<evidence type="ECO:0000313" key="7">
    <source>
        <dbReference type="Proteomes" id="UP000789396"/>
    </source>
</evidence>
<feature type="domain" description="NAD-dependent epimerase/dehydratase" evidence="5">
    <location>
        <begin position="7"/>
        <end position="76"/>
    </location>
</feature>
<evidence type="ECO:0000256" key="4">
    <source>
        <dbReference type="ARBA" id="ARBA00023239"/>
    </source>
</evidence>
<keyword evidence="7" id="KW-1185">Reference proteome</keyword>
<feature type="non-terminal residue" evidence="6">
    <location>
        <position position="213"/>
    </location>
</feature>
<dbReference type="OrthoDB" id="331544at2759"/>
<evidence type="ECO:0000259" key="5">
    <source>
        <dbReference type="Pfam" id="PF01370"/>
    </source>
</evidence>
<dbReference type="Gene3D" id="3.90.25.10">
    <property type="entry name" value="UDP-galactose 4-epimerase, domain 1"/>
    <property type="match status" value="2"/>
</dbReference>
<evidence type="ECO:0000313" key="6">
    <source>
        <dbReference type="EMBL" id="CAG8691128.1"/>
    </source>
</evidence>
<feature type="non-terminal residue" evidence="6">
    <location>
        <position position="1"/>
    </location>
</feature>
<dbReference type="Proteomes" id="UP000789396">
    <property type="component" value="Unassembled WGS sequence"/>
</dbReference>
<dbReference type="AlphaFoldDB" id="A0A9N9HM57"/>
<comment type="cofactor">
    <cofactor evidence="1">
        <name>NAD(+)</name>
        <dbReference type="ChEBI" id="CHEBI:57540"/>
    </cofactor>
</comment>
<evidence type="ECO:0000256" key="2">
    <source>
        <dbReference type="ARBA" id="ARBA00022793"/>
    </source>
</evidence>
<dbReference type="Pfam" id="PF01370">
    <property type="entry name" value="Epimerase"/>
    <property type="match status" value="1"/>
</dbReference>
<dbReference type="PANTHER" id="PTHR43078">
    <property type="entry name" value="UDP-GLUCURONIC ACID DECARBOXYLASE-RELATED"/>
    <property type="match status" value="1"/>
</dbReference>
<accession>A0A9N9HM57</accession>
<dbReference type="SUPFAM" id="SSF51735">
    <property type="entry name" value="NAD(P)-binding Rossmann-fold domains"/>
    <property type="match status" value="1"/>
</dbReference>
<evidence type="ECO:0000256" key="3">
    <source>
        <dbReference type="ARBA" id="ARBA00023027"/>
    </source>
</evidence>
<dbReference type="GO" id="GO:0048040">
    <property type="term" value="F:UDP-glucuronate decarboxylase activity"/>
    <property type="evidence" value="ECO:0007669"/>
    <property type="project" value="TreeGrafter"/>
</dbReference>
<organism evidence="6 7">
    <name type="scientific">Racocetra fulgida</name>
    <dbReference type="NCBI Taxonomy" id="60492"/>
    <lineage>
        <taxon>Eukaryota</taxon>
        <taxon>Fungi</taxon>
        <taxon>Fungi incertae sedis</taxon>
        <taxon>Mucoromycota</taxon>
        <taxon>Glomeromycotina</taxon>
        <taxon>Glomeromycetes</taxon>
        <taxon>Diversisporales</taxon>
        <taxon>Gigasporaceae</taxon>
        <taxon>Racocetra</taxon>
    </lineage>
</organism>
<reference evidence="6" key="1">
    <citation type="submission" date="2021-06" db="EMBL/GenBank/DDBJ databases">
        <authorList>
            <person name="Kallberg Y."/>
            <person name="Tangrot J."/>
            <person name="Rosling A."/>
        </authorList>
    </citation>
    <scope>NUCLEOTIDE SEQUENCE</scope>
    <source>
        <strain evidence="6">IN212</strain>
    </source>
</reference>
<name>A0A9N9HM57_9GLOM</name>
<proteinExistence type="predicted"/>
<dbReference type="InterPro" id="IPR044516">
    <property type="entry name" value="UXS-like"/>
</dbReference>